<evidence type="ECO:0000256" key="4">
    <source>
        <dbReference type="ARBA" id="ARBA00023163"/>
    </source>
</evidence>
<dbReference type="RefSeq" id="WP_008584330.1">
    <property type="nucleotide sequence ID" value="NZ_CP007035.1"/>
</dbReference>
<gene>
    <name evidence="5" type="ORF">NIASO_09395</name>
</gene>
<keyword evidence="4" id="KW-0804">Transcription</keyword>
<proteinExistence type="inferred from homology"/>
<dbReference type="Proteomes" id="UP000003586">
    <property type="component" value="Chromosome"/>
</dbReference>
<accession>W0F0F9</accession>
<dbReference type="Gene3D" id="1.10.10.10">
    <property type="entry name" value="Winged helix-like DNA-binding domain superfamily/Winged helix DNA-binding domain"/>
    <property type="match status" value="1"/>
</dbReference>
<organism evidence="5 6">
    <name type="scientific">Niabella soli DSM 19437</name>
    <dbReference type="NCBI Taxonomy" id="929713"/>
    <lineage>
        <taxon>Bacteria</taxon>
        <taxon>Pseudomonadati</taxon>
        <taxon>Bacteroidota</taxon>
        <taxon>Chitinophagia</taxon>
        <taxon>Chitinophagales</taxon>
        <taxon>Chitinophagaceae</taxon>
        <taxon>Niabella</taxon>
    </lineage>
</organism>
<dbReference type="Gene3D" id="1.10.4040.10">
    <property type="entry name" value="Penicillinase repressor domain"/>
    <property type="match status" value="1"/>
</dbReference>
<dbReference type="Pfam" id="PF03965">
    <property type="entry name" value="Penicillinase_R"/>
    <property type="match status" value="1"/>
</dbReference>
<sequence length="120" mass="13847">MKNLSAQEEQLMLAIWQVGEGNVKAFMDLMSEQLPYTTVASTIKNLEKKGYVSARLFGNVYVYKPAISEEEYKRKFMGNVVKDYFSNSYKELVNFFVDQKKLSAQELKDIVKLIESGKKK</sequence>
<dbReference type="SUPFAM" id="SSF46785">
    <property type="entry name" value="Winged helix' DNA-binding domain"/>
    <property type="match status" value="1"/>
</dbReference>
<name>W0F0F9_9BACT</name>
<dbReference type="GO" id="GO:0045892">
    <property type="term" value="P:negative regulation of DNA-templated transcription"/>
    <property type="evidence" value="ECO:0007669"/>
    <property type="project" value="InterPro"/>
</dbReference>
<dbReference type="STRING" id="929713.NIASO_09395"/>
<dbReference type="GO" id="GO:0003677">
    <property type="term" value="F:DNA binding"/>
    <property type="evidence" value="ECO:0007669"/>
    <property type="project" value="UniProtKB-KW"/>
</dbReference>
<dbReference type="PIRSF" id="PIRSF019455">
    <property type="entry name" value="CopR_AtkY"/>
    <property type="match status" value="1"/>
</dbReference>
<dbReference type="OrthoDB" id="1098508at2"/>
<reference evidence="5 6" key="1">
    <citation type="submission" date="2013-12" db="EMBL/GenBank/DDBJ databases">
        <authorList>
            <consortium name="DOE Joint Genome Institute"/>
            <person name="Eisen J."/>
            <person name="Huntemann M."/>
            <person name="Han J."/>
            <person name="Chen A."/>
            <person name="Kyrpides N."/>
            <person name="Mavromatis K."/>
            <person name="Markowitz V."/>
            <person name="Palaniappan K."/>
            <person name="Ivanova N."/>
            <person name="Schaumberg A."/>
            <person name="Pati A."/>
            <person name="Liolios K."/>
            <person name="Nordberg H.P."/>
            <person name="Cantor M.N."/>
            <person name="Hua S.X."/>
            <person name="Woyke T."/>
        </authorList>
    </citation>
    <scope>NUCLEOTIDE SEQUENCE [LARGE SCALE GENOMIC DNA]</scope>
    <source>
        <strain evidence="6">DSM 19437</strain>
    </source>
</reference>
<evidence type="ECO:0000256" key="2">
    <source>
        <dbReference type="ARBA" id="ARBA00023015"/>
    </source>
</evidence>
<evidence type="ECO:0000313" key="5">
    <source>
        <dbReference type="EMBL" id="AHF15308.1"/>
    </source>
</evidence>
<dbReference type="AlphaFoldDB" id="W0F0F9"/>
<dbReference type="eggNOG" id="COG3682">
    <property type="taxonomic scope" value="Bacteria"/>
</dbReference>
<dbReference type="EMBL" id="CP007035">
    <property type="protein sequence ID" value="AHF15308.1"/>
    <property type="molecule type" value="Genomic_DNA"/>
</dbReference>
<evidence type="ECO:0000256" key="1">
    <source>
        <dbReference type="ARBA" id="ARBA00011046"/>
    </source>
</evidence>
<keyword evidence="3" id="KW-0238">DNA-binding</keyword>
<keyword evidence="6" id="KW-1185">Reference proteome</keyword>
<evidence type="ECO:0000256" key="3">
    <source>
        <dbReference type="ARBA" id="ARBA00023125"/>
    </source>
</evidence>
<dbReference type="KEGG" id="nso:NIASO_09395"/>
<protein>
    <submittedName>
        <fullName evidence="5">Transcriptional regulator</fullName>
    </submittedName>
</protein>
<dbReference type="InterPro" id="IPR005650">
    <property type="entry name" value="BlaI_family"/>
</dbReference>
<dbReference type="InterPro" id="IPR036390">
    <property type="entry name" value="WH_DNA-bd_sf"/>
</dbReference>
<comment type="similarity">
    <text evidence="1">Belongs to the BlaI transcriptional regulatory family.</text>
</comment>
<dbReference type="InterPro" id="IPR036388">
    <property type="entry name" value="WH-like_DNA-bd_sf"/>
</dbReference>
<keyword evidence="2" id="KW-0805">Transcription regulation</keyword>
<evidence type="ECO:0000313" key="6">
    <source>
        <dbReference type="Proteomes" id="UP000003586"/>
    </source>
</evidence>
<dbReference type="HOGENOM" id="CLU_119090_4_0_10"/>